<evidence type="ECO:0000313" key="6">
    <source>
        <dbReference type="Proteomes" id="UP001350972"/>
    </source>
</evidence>
<gene>
    <name evidence="5" type="ORF">LM286_17435</name>
</gene>
<evidence type="ECO:0000313" key="5">
    <source>
        <dbReference type="EMBL" id="WWC10134.1"/>
    </source>
</evidence>
<protein>
    <submittedName>
        <fullName evidence="5">Tape measure protein</fullName>
    </submittedName>
</protein>
<evidence type="ECO:0000256" key="1">
    <source>
        <dbReference type="SAM" id="Coils"/>
    </source>
</evidence>
<feature type="domain" description="Tape measure protein N-terminal" evidence="4">
    <location>
        <begin position="68"/>
        <end position="256"/>
    </location>
</feature>
<evidence type="ECO:0000256" key="2">
    <source>
        <dbReference type="SAM" id="MobiDB-lite"/>
    </source>
</evidence>
<keyword evidence="3" id="KW-0812">Transmembrane</keyword>
<dbReference type="PANTHER" id="PTHR45615:SF80">
    <property type="entry name" value="GRIP DOMAIN-CONTAINING PROTEIN"/>
    <property type="match status" value="1"/>
</dbReference>
<feature type="transmembrane region" description="Helical" evidence="3">
    <location>
        <begin position="1084"/>
        <end position="1108"/>
    </location>
</feature>
<reference evidence="5 6" key="1">
    <citation type="submission" date="2024-02" db="EMBL/GenBank/DDBJ databases">
        <title>Tn5403 promotes plasmid rearrangements and degradation of the Klebsiella pneumoniae carbapenemase (KPC) transposon Tn4401.</title>
        <authorList>
            <person name="Sheppard A.E."/>
            <person name="Barry K.E."/>
            <person name="Parikh H.I."/>
            <person name="Vegesana K."/>
            <person name="Sebra R."/>
            <person name="George S."/>
            <person name="Sanderson N.D."/>
            <person name="Stoesser N."/>
            <person name="Eyre D.W."/>
            <person name="Crook D.W."/>
            <person name="Walker A.S."/>
            <person name="Mathers A.J."/>
        </authorList>
    </citation>
    <scope>NUCLEOTIDE SEQUENCE [LARGE SCALE GENOMIC DNA]</scope>
    <source>
        <strain evidence="5 6">CAV1921</strain>
    </source>
</reference>
<feature type="region of interest" description="Disordered" evidence="2">
    <location>
        <begin position="1209"/>
        <end position="1230"/>
    </location>
</feature>
<keyword evidence="3" id="KW-1133">Transmembrane helix</keyword>
<dbReference type="NCBIfam" id="TIGR02675">
    <property type="entry name" value="tape_meas_nterm"/>
    <property type="match status" value="1"/>
</dbReference>
<feature type="compositionally biased region" description="Basic and acidic residues" evidence="2">
    <location>
        <begin position="731"/>
        <end position="749"/>
    </location>
</feature>
<dbReference type="Proteomes" id="UP001350972">
    <property type="component" value="Chromosome"/>
</dbReference>
<feature type="coiled-coil region" evidence="1">
    <location>
        <begin position="606"/>
        <end position="640"/>
    </location>
</feature>
<sequence>MAENAGGIYYDIEMNIQGLLVAQQRVNQRLDLMERGFDGTTRAVNNTERSMSSLSGVAVSLAAALSVKQVSEYADAWATVNNKLANSLRPNEQLADVTERVFNITQQTRGSLDATASLYARLERATRQYGTSAGDLSKLTTIINQGFVVSGATAQEAENAIIQLSQGLASGALRGEEFNSVNEQGNRLIVALADSMGVSIGEMRNMAAQGKLTTDVVVNGLLSQGAVIGKEFANTTTTISQALQVAGNNITKFFGENSTVKTSAGIFNDAVVTASENIGLLSGALTAVAAIMGSRYVGALTMATAAKVQDTAASIAQSKAASVAAKDAEIEAAAKLRLAEVEKAAAISALNLAEGRLATLKTTNASVAAEVQLAEAQTAEIRTQLAQIQSEKALEAQRLKAQISDQGRIATATRMAELRQAEAALTTQLARAESASQNARATAIVQAEAQVSSSRLAAANATATATAANARYIASQEAATIASRAASVAGGILKGALGLIGGPGGVAMLAAAAIFYFWQKAQQAREEALRFADSLDRVNASMKAMNNTQLRGTIADANKSIRAQKDEISDLQSEVDSLRSRYQNFTPAAQAAAESMGQGADFARQQAEISDQLDQKSRDLANAQEKLARTQDTAAEASRTLTNNMLTSMGVHDGLIEKGSTLEKVQGAVAKAFGLTADEINRANQAGQNFNPKALQISPATAEGEKNILNLKEQNELLKIRDERTRAVRKAEMDQAKVTKNKNQIEEQGRLAGENFDLKKSEEERNKAQRESEQQGKRSAKEAESVAQKLANLKQQSELAAGSTQELSREQAILTAQQSLGKGVSQEQIALAGKYAAQKWDTANALKAQAAAEKLLPEAKENASYAQDVKDLQTAFDAKKITQQQYNQTSEQLEAQHQVNLAKIRAGQVVTPQQQAQGEVDPVQRLANQHAQELALIQQFETQKGQITQRGLELMNAANTQYEQQRIAAQWALFTQQSVGYEALGAAVDAFGNQASNALTGVITGSMSANDALSSIGSTILNDVINTFVQMGMQQAKSAIMGATAQNAAIATTTAAQVSSLATTTAASTSSAAATTAAWTPAALVASIGSFGGAVAIGLGALIAALAVGSSLAGKRKNGGPVSAGSMYQVGEGGMPEIYKASNGSQYMIPGDNGSVISNKDLRGSGGGGALQVTNNVYNYASGVQVDTRSTQNGSELLIETFVTDLQNGGPMSGQMESTYGLRRQASGDY</sequence>
<feature type="region of interest" description="Disordered" evidence="2">
    <location>
        <begin position="731"/>
        <end position="786"/>
    </location>
</feature>
<dbReference type="RefSeq" id="WP_338481266.1">
    <property type="nucleotide sequence ID" value="NZ_CP145156.1"/>
</dbReference>
<evidence type="ECO:0000259" key="4">
    <source>
        <dbReference type="Pfam" id="PF20155"/>
    </source>
</evidence>
<dbReference type="Pfam" id="PF20155">
    <property type="entry name" value="TMP_3"/>
    <property type="match status" value="1"/>
</dbReference>
<feature type="coiled-coil region" evidence="1">
    <location>
        <begin position="554"/>
        <end position="581"/>
    </location>
</feature>
<evidence type="ECO:0000256" key="3">
    <source>
        <dbReference type="SAM" id="Phobius"/>
    </source>
</evidence>
<keyword evidence="3" id="KW-0472">Membrane</keyword>
<dbReference type="EMBL" id="CP145163">
    <property type="protein sequence ID" value="WWC10134.1"/>
    <property type="molecule type" value="Genomic_DNA"/>
</dbReference>
<organism evidence="5 6">
    <name type="scientific">Raoultella ornithinolytica</name>
    <name type="common">Klebsiella ornithinolytica</name>
    <dbReference type="NCBI Taxonomy" id="54291"/>
    <lineage>
        <taxon>Bacteria</taxon>
        <taxon>Pseudomonadati</taxon>
        <taxon>Pseudomonadota</taxon>
        <taxon>Gammaproteobacteria</taxon>
        <taxon>Enterobacterales</taxon>
        <taxon>Enterobacteriaceae</taxon>
        <taxon>Klebsiella/Raoultella group</taxon>
        <taxon>Raoultella</taxon>
    </lineage>
</organism>
<dbReference type="PANTHER" id="PTHR45615">
    <property type="entry name" value="MYOSIN HEAVY CHAIN, NON-MUSCLE"/>
    <property type="match status" value="1"/>
</dbReference>
<keyword evidence="6" id="KW-1185">Reference proteome</keyword>
<proteinExistence type="predicted"/>
<dbReference type="InterPro" id="IPR013491">
    <property type="entry name" value="Tape_meas_N"/>
</dbReference>
<feature type="compositionally biased region" description="Basic and acidic residues" evidence="2">
    <location>
        <begin position="756"/>
        <end position="784"/>
    </location>
</feature>
<keyword evidence="1" id="KW-0175">Coiled coil</keyword>
<name>A0ABZ2DPC3_RAOOR</name>
<accession>A0ABZ2DPC3</accession>